<dbReference type="Pfam" id="PF00712">
    <property type="entry name" value="DNA_pol3_beta"/>
    <property type="match status" value="1"/>
</dbReference>
<comment type="function">
    <text evidence="9">Confers DNA tethering and processivity to DNA polymerases and other proteins. Acts as a clamp, forming a ring around DNA (a reaction catalyzed by the clamp-loading complex) which diffuses in an ATP-independent manner freely and bidirectionally along dsDNA. Initially characterized for its ability to contact the catalytic subunit of DNA polymerase III (Pol III), a complex, multichain enzyme responsible for most of the replicative synthesis in bacteria; Pol III exhibits 3'-5' exonuclease proofreading activity. The beta chain is required for initiation of replication as well as for processivity of DNA replication.</text>
</comment>
<dbReference type="CDD" id="cd00140">
    <property type="entry name" value="beta_clamp"/>
    <property type="match status" value="1"/>
</dbReference>
<keyword evidence="5 9" id="KW-0548">Nucleotidyltransferase</keyword>
<dbReference type="SUPFAM" id="SSF55979">
    <property type="entry name" value="DNA clamp"/>
    <property type="match status" value="3"/>
</dbReference>
<dbReference type="InterPro" id="IPR022637">
    <property type="entry name" value="DNA_polIII_beta_cen"/>
</dbReference>
<dbReference type="SMART" id="SM00480">
    <property type="entry name" value="POL3Bc"/>
    <property type="match status" value="1"/>
</dbReference>
<evidence type="ECO:0000256" key="7">
    <source>
        <dbReference type="ARBA" id="ARBA00022932"/>
    </source>
</evidence>
<keyword evidence="8" id="KW-0238">DNA-binding</keyword>
<dbReference type="Pfam" id="PF02768">
    <property type="entry name" value="DNA_pol3_beta_3"/>
    <property type="match status" value="1"/>
</dbReference>
<name>A0A2M7XDG4_9BACT</name>
<comment type="similarity">
    <text evidence="2 9">Belongs to the beta sliding clamp family.</text>
</comment>
<dbReference type="GO" id="GO:0009360">
    <property type="term" value="C:DNA polymerase III complex"/>
    <property type="evidence" value="ECO:0007669"/>
    <property type="project" value="InterPro"/>
</dbReference>
<evidence type="ECO:0000256" key="6">
    <source>
        <dbReference type="ARBA" id="ARBA00022705"/>
    </source>
</evidence>
<keyword evidence="6 9" id="KW-0235">DNA replication</keyword>
<feature type="domain" description="DNA polymerase III beta sliding clamp C-terminal" evidence="12">
    <location>
        <begin position="255"/>
        <end position="379"/>
    </location>
</feature>
<dbReference type="EMBL" id="PFWT01000023">
    <property type="protein sequence ID" value="PJA45904.1"/>
    <property type="molecule type" value="Genomic_DNA"/>
</dbReference>
<dbReference type="Proteomes" id="UP000231263">
    <property type="component" value="Unassembled WGS sequence"/>
</dbReference>
<evidence type="ECO:0000256" key="3">
    <source>
        <dbReference type="ARBA" id="ARBA00022490"/>
    </source>
</evidence>
<dbReference type="AlphaFoldDB" id="A0A2M7XDG4"/>
<keyword evidence="3 9" id="KW-0963">Cytoplasm</keyword>
<evidence type="ECO:0000256" key="5">
    <source>
        <dbReference type="ARBA" id="ARBA00022695"/>
    </source>
</evidence>
<dbReference type="GO" id="GO:0003887">
    <property type="term" value="F:DNA-directed DNA polymerase activity"/>
    <property type="evidence" value="ECO:0007669"/>
    <property type="project" value="UniProtKB-UniRule"/>
</dbReference>
<protein>
    <recommendedName>
        <fullName evidence="9">Beta sliding clamp</fullName>
    </recommendedName>
</protein>
<evidence type="ECO:0000259" key="12">
    <source>
        <dbReference type="Pfam" id="PF02768"/>
    </source>
</evidence>
<dbReference type="GO" id="GO:0003677">
    <property type="term" value="F:DNA binding"/>
    <property type="evidence" value="ECO:0007669"/>
    <property type="project" value="UniProtKB-UniRule"/>
</dbReference>
<evidence type="ECO:0000256" key="1">
    <source>
        <dbReference type="ARBA" id="ARBA00004496"/>
    </source>
</evidence>
<dbReference type="Pfam" id="PF02767">
    <property type="entry name" value="DNA_pol3_beta_2"/>
    <property type="match status" value="1"/>
</dbReference>
<dbReference type="PANTHER" id="PTHR30478">
    <property type="entry name" value="DNA POLYMERASE III SUBUNIT BETA"/>
    <property type="match status" value="1"/>
</dbReference>
<dbReference type="GO" id="GO:0006271">
    <property type="term" value="P:DNA strand elongation involved in DNA replication"/>
    <property type="evidence" value="ECO:0007669"/>
    <property type="project" value="TreeGrafter"/>
</dbReference>
<proteinExistence type="inferred from homology"/>
<dbReference type="InterPro" id="IPR046938">
    <property type="entry name" value="DNA_clamp_sf"/>
</dbReference>
<accession>A0A2M7XDG4</accession>
<comment type="subunit">
    <text evidence="9">Forms a ring-shaped head-to-tail homodimer around DNA.</text>
</comment>
<feature type="domain" description="DNA polymerase III beta sliding clamp N-terminal" evidence="10">
    <location>
        <begin position="1"/>
        <end position="118"/>
    </location>
</feature>
<feature type="domain" description="DNA polymerase III beta sliding clamp central" evidence="11">
    <location>
        <begin position="128"/>
        <end position="253"/>
    </location>
</feature>
<dbReference type="GO" id="GO:0008408">
    <property type="term" value="F:3'-5' exonuclease activity"/>
    <property type="evidence" value="ECO:0007669"/>
    <property type="project" value="InterPro"/>
</dbReference>
<evidence type="ECO:0000313" key="14">
    <source>
        <dbReference type="Proteomes" id="UP000231263"/>
    </source>
</evidence>
<dbReference type="InterPro" id="IPR022634">
    <property type="entry name" value="DNA_polIII_beta_N"/>
</dbReference>
<evidence type="ECO:0000259" key="11">
    <source>
        <dbReference type="Pfam" id="PF02767"/>
    </source>
</evidence>
<dbReference type="PIRSF" id="PIRSF000804">
    <property type="entry name" value="DNA_pol_III_b"/>
    <property type="match status" value="1"/>
</dbReference>
<comment type="subcellular location">
    <subcellularLocation>
        <location evidence="1 9">Cytoplasm</location>
    </subcellularLocation>
</comment>
<dbReference type="Gene3D" id="3.10.150.10">
    <property type="entry name" value="DNA Polymerase III, subunit A, domain 2"/>
    <property type="match status" value="1"/>
</dbReference>
<evidence type="ECO:0000256" key="4">
    <source>
        <dbReference type="ARBA" id="ARBA00022679"/>
    </source>
</evidence>
<evidence type="ECO:0000256" key="2">
    <source>
        <dbReference type="ARBA" id="ARBA00010752"/>
    </source>
</evidence>
<dbReference type="GO" id="GO:0005737">
    <property type="term" value="C:cytoplasm"/>
    <property type="evidence" value="ECO:0007669"/>
    <property type="project" value="UniProtKB-SubCell"/>
</dbReference>
<evidence type="ECO:0000259" key="10">
    <source>
        <dbReference type="Pfam" id="PF00712"/>
    </source>
</evidence>
<dbReference type="NCBIfam" id="TIGR00663">
    <property type="entry name" value="dnan"/>
    <property type="match status" value="1"/>
</dbReference>
<dbReference type="InterPro" id="IPR022635">
    <property type="entry name" value="DNA_polIII_beta_C"/>
</dbReference>
<dbReference type="InterPro" id="IPR001001">
    <property type="entry name" value="DNA_polIII_beta"/>
</dbReference>
<comment type="caution">
    <text evidence="13">The sequence shown here is derived from an EMBL/GenBank/DDBJ whole genome shotgun (WGS) entry which is preliminary data.</text>
</comment>
<dbReference type="PANTHER" id="PTHR30478:SF0">
    <property type="entry name" value="BETA SLIDING CLAMP"/>
    <property type="match status" value="1"/>
</dbReference>
<evidence type="ECO:0000256" key="8">
    <source>
        <dbReference type="ARBA" id="ARBA00023125"/>
    </source>
</evidence>
<evidence type="ECO:0000256" key="9">
    <source>
        <dbReference type="PIRNR" id="PIRNR000804"/>
    </source>
</evidence>
<reference evidence="14" key="1">
    <citation type="submission" date="2017-09" db="EMBL/GenBank/DDBJ databases">
        <title>Depth-based differentiation of microbial function through sediment-hosted aquifers and enrichment of novel symbionts in the deep terrestrial subsurface.</title>
        <authorList>
            <person name="Probst A.J."/>
            <person name="Ladd B."/>
            <person name="Jarett J.K."/>
            <person name="Geller-Mcgrath D.E."/>
            <person name="Sieber C.M.K."/>
            <person name="Emerson J.B."/>
            <person name="Anantharaman K."/>
            <person name="Thomas B.C."/>
            <person name="Malmstrom R."/>
            <person name="Stieglmeier M."/>
            <person name="Klingl A."/>
            <person name="Woyke T."/>
            <person name="Ryan C.M."/>
            <person name="Banfield J.F."/>
        </authorList>
    </citation>
    <scope>NUCLEOTIDE SEQUENCE [LARGE SCALE GENOMIC DNA]</scope>
</reference>
<gene>
    <name evidence="13" type="primary">dnaN</name>
    <name evidence="13" type="ORF">CO173_04295</name>
</gene>
<sequence>MKFSCTRENLYQGLAITSRVSGKNVNLPILSNVLLKADKGSLKLVSTNLELTVTCNVRGRIEQSGEYTVPSKLFFDFVNLLPNEKVDIDLLDDTLSIACGNAKTKIKGIIASEFPVVPPVEGDVSYSVPVTEFQDALSQVLFSAATSESQPVLTGVLMSFHDEVSGAGTLTLAALNGYRLSEKIFKISGGSGEQRKVIVPQRTLAELARVIGVLKDDVEASTTVEIQFSRNQIVLKYGAVEISGRTVEGDYPDYRSIIPENKVTEVTVNRSEFIQAIKTASLFARTGLFDVGIVLDPEQGTLELKGADSTRGENTVVMNATLSGNKNSLTLNFRYLLDGMNAMKSENVTMRVVDSMTACVFVPEAGPGERYQYIVMPIRQ</sequence>
<organism evidence="13 14">
    <name type="scientific">Candidatus Uhrbacteria bacterium CG_4_9_14_3_um_filter_41_35</name>
    <dbReference type="NCBI Taxonomy" id="1975034"/>
    <lineage>
        <taxon>Bacteria</taxon>
        <taxon>Candidatus Uhriibacteriota</taxon>
    </lineage>
</organism>
<keyword evidence="7 9" id="KW-0239">DNA-directed DNA polymerase</keyword>
<keyword evidence="4 9" id="KW-0808">Transferase</keyword>
<evidence type="ECO:0000313" key="13">
    <source>
        <dbReference type="EMBL" id="PJA45904.1"/>
    </source>
</evidence>
<dbReference type="Gene3D" id="3.70.10.10">
    <property type="match status" value="1"/>
</dbReference>